<evidence type="ECO:0000256" key="1">
    <source>
        <dbReference type="ARBA" id="ARBA00004496"/>
    </source>
</evidence>
<feature type="domain" description="Tudor" evidence="5">
    <location>
        <begin position="725"/>
        <end position="784"/>
    </location>
</feature>
<dbReference type="InterPro" id="IPR002999">
    <property type="entry name" value="Tudor"/>
</dbReference>
<name>A0A139ADA5_GONPJ</name>
<dbReference type="PROSITE" id="PS50830">
    <property type="entry name" value="TNASE_3"/>
    <property type="match status" value="4"/>
</dbReference>
<dbReference type="OrthoDB" id="10023235at2759"/>
<dbReference type="Proteomes" id="UP000070544">
    <property type="component" value="Unassembled WGS sequence"/>
</dbReference>
<sequence length="905" mass="99247">MSTAAPASSTAPSQRAFVKQVVSCDTVTLRGKPTANGPPPEKLFSFSNIVAPRLGNAKEPAKEEPHAFQSREELRRLLVGREVAYRVDYTTSTNKREFGVLYLPPNQAVGGENNVSRIAVQEGWVKAKPADAKSERAEEQTYLVQLEAQAQIAQKGIWEPEATSKTREVRYDLSKDESKALLDRWKGKEVDAVIEQIRDGSTYRVLFIPPAGPQVSFVFQLAGVRSPVYRKDVPGVEDLVEPFSEEARYFVEQRLLQRDVKVRVEGLAQNGTTFVGSVVHPKGDISEVLLQEGFAKIQDWSLPLRTLSPAPLRAAETAAKNKRLRLWRDHVPKPSTSRGEFDATVIRIVSGEALEVEPEGKEGAIRKLWLSSLRQPTRPASAGKGVEGGYNYETKEFLRTKLIGRKVHVTVDYVKPPQEGFPEERECATITVGGQNVAELVLARGLGTVVRHRKDDDDRSPHLDVLQGAEAKALEQKKGVHSGKELPVVKRNDASENVNKAKQFLGFWKRSKGVPGVVEFVANAGRYRVYIPKENCSLTFVLAGVRAQRPGRPGTSEKPEPFADVATTFASRRTLQRDVELEVENVDKVGGFIGNLLVVTPAGERVNIGRLLLEEGLATVNEYSAEQSARGRELVEAEKKAKEAKKGIWSLPESQAKIEAETEAAAAAALVAPGAKDDGLGGREPERLYVQVVDGGVEGKLEKLMEDLNVGSDGKGVRNGVDEYKPKNNEIVAGRYTSDDQWYRAKVRRANTDKTYDVLYIDYGNSETLPASRIRHLPADLGVNHLPAQARECKLAYIKVPAQDEDYGDDAYQKLRSTLEGRELSALVVSKVVPPAVILFDPKAVPSGKKDASSITDVSVNAELVRDGLSVVEKAWVKRSAGTSGPVSALVAAMDDARKAHVSLK</sequence>
<keyword evidence="3" id="KW-0677">Repeat</keyword>
<evidence type="ECO:0000256" key="4">
    <source>
        <dbReference type="PIRNR" id="PIRNR017179"/>
    </source>
</evidence>
<comment type="subcellular location">
    <subcellularLocation>
        <location evidence="1 4">Cytoplasm</location>
    </subcellularLocation>
</comment>
<evidence type="ECO:0000313" key="7">
    <source>
        <dbReference type="EMBL" id="KXS14781.1"/>
    </source>
</evidence>
<evidence type="ECO:0000313" key="8">
    <source>
        <dbReference type="Proteomes" id="UP000070544"/>
    </source>
</evidence>
<dbReference type="GO" id="GO:0031332">
    <property type="term" value="C:RNAi effector complex"/>
    <property type="evidence" value="ECO:0007669"/>
    <property type="project" value="InterPro"/>
</dbReference>
<feature type="domain" description="TNase-like" evidence="6">
    <location>
        <begin position="188"/>
        <end position="329"/>
    </location>
</feature>
<dbReference type="Gene3D" id="2.30.30.140">
    <property type="match status" value="1"/>
</dbReference>
<dbReference type="GO" id="GO:0003723">
    <property type="term" value="F:RNA binding"/>
    <property type="evidence" value="ECO:0007669"/>
    <property type="project" value="UniProtKB-UniRule"/>
</dbReference>
<dbReference type="GO" id="GO:0004518">
    <property type="term" value="F:nuclease activity"/>
    <property type="evidence" value="ECO:0007669"/>
    <property type="project" value="TreeGrafter"/>
</dbReference>
<dbReference type="Gene3D" id="2.40.50.90">
    <property type="match status" value="5"/>
</dbReference>
<dbReference type="AlphaFoldDB" id="A0A139ADA5"/>
<dbReference type="SUPFAM" id="SSF63748">
    <property type="entry name" value="Tudor/PWWP/MBT"/>
    <property type="match status" value="1"/>
</dbReference>
<feature type="domain" description="TNase-like" evidence="6">
    <location>
        <begin position="339"/>
        <end position="483"/>
    </location>
</feature>
<evidence type="ECO:0000256" key="3">
    <source>
        <dbReference type="ARBA" id="ARBA00022737"/>
    </source>
</evidence>
<dbReference type="PANTHER" id="PTHR12302">
    <property type="entry name" value="EBNA2 BINDING PROTEIN P100"/>
    <property type="match status" value="1"/>
</dbReference>
<dbReference type="GO" id="GO:0005829">
    <property type="term" value="C:cytosol"/>
    <property type="evidence" value="ECO:0007669"/>
    <property type="project" value="UniProtKB-UniRule"/>
</dbReference>
<accession>A0A139ADA5</accession>
<evidence type="ECO:0008006" key="9">
    <source>
        <dbReference type="Google" id="ProtNLM"/>
    </source>
</evidence>
<dbReference type="PANTHER" id="PTHR12302:SF2">
    <property type="entry name" value="STAPHYLOCOCCAL NUCLEASE DOMAIN-CONTAINING PROTEIN 1"/>
    <property type="match status" value="1"/>
</dbReference>
<dbReference type="InterPro" id="IPR035437">
    <property type="entry name" value="SNase_OB-fold_sf"/>
</dbReference>
<evidence type="ECO:0000256" key="2">
    <source>
        <dbReference type="ARBA" id="ARBA00022490"/>
    </source>
</evidence>
<dbReference type="GO" id="GO:0005634">
    <property type="term" value="C:nucleus"/>
    <property type="evidence" value="ECO:0007669"/>
    <property type="project" value="TreeGrafter"/>
</dbReference>
<dbReference type="FunFam" id="2.40.50.90:FF:000002">
    <property type="entry name" value="Staphylococcal nuclease domain-containing protein"/>
    <property type="match status" value="1"/>
</dbReference>
<dbReference type="GO" id="GO:0006402">
    <property type="term" value="P:mRNA catabolic process"/>
    <property type="evidence" value="ECO:0007669"/>
    <property type="project" value="UniProtKB-UniRule"/>
</dbReference>
<proteinExistence type="predicted"/>
<gene>
    <name evidence="7" type="ORF">M427DRAFT_99284</name>
</gene>
<keyword evidence="8" id="KW-1185">Reference proteome</keyword>
<organism evidence="7 8">
    <name type="scientific">Gonapodya prolifera (strain JEL478)</name>
    <name type="common">Monoblepharis prolifera</name>
    <dbReference type="NCBI Taxonomy" id="1344416"/>
    <lineage>
        <taxon>Eukaryota</taxon>
        <taxon>Fungi</taxon>
        <taxon>Fungi incertae sedis</taxon>
        <taxon>Chytridiomycota</taxon>
        <taxon>Chytridiomycota incertae sedis</taxon>
        <taxon>Monoblepharidomycetes</taxon>
        <taxon>Monoblepharidales</taxon>
        <taxon>Gonapodyaceae</taxon>
        <taxon>Gonapodya</taxon>
    </lineage>
</organism>
<evidence type="ECO:0000259" key="5">
    <source>
        <dbReference type="PROSITE" id="PS50304"/>
    </source>
</evidence>
<dbReference type="InterPro" id="IPR016071">
    <property type="entry name" value="Staphylococal_nuclease_OB-fold"/>
</dbReference>
<dbReference type="InterPro" id="IPR016685">
    <property type="entry name" value="Silence_cplx_Nase-comp_TudorSN"/>
</dbReference>
<dbReference type="Pfam" id="PF00565">
    <property type="entry name" value="SNase"/>
    <property type="match status" value="3"/>
</dbReference>
<dbReference type="Pfam" id="PF00567">
    <property type="entry name" value="TUDOR"/>
    <property type="match status" value="1"/>
</dbReference>
<dbReference type="SMART" id="SM00318">
    <property type="entry name" value="SNc"/>
    <property type="match status" value="4"/>
</dbReference>
<dbReference type="EMBL" id="KQ965766">
    <property type="protein sequence ID" value="KXS14781.1"/>
    <property type="molecule type" value="Genomic_DNA"/>
</dbReference>
<dbReference type="OMA" id="ARCADHH"/>
<keyword evidence="2 4" id="KW-0963">Cytoplasm</keyword>
<reference evidence="7 8" key="1">
    <citation type="journal article" date="2015" name="Genome Biol. Evol.">
        <title>Phylogenomic analyses indicate that early fungi evolved digesting cell walls of algal ancestors of land plants.</title>
        <authorList>
            <person name="Chang Y."/>
            <person name="Wang S."/>
            <person name="Sekimoto S."/>
            <person name="Aerts A.L."/>
            <person name="Choi C."/>
            <person name="Clum A."/>
            <person name="LaButti K.M."/>
            <person name="Lindquist E.A."/>
            <person name="Yee Ngan C."/>
            <person name="Ohm R.A."/>
            <person name="Salamov A.A."/>
            <person name="Grigoriev I.V."/>
            <person name="Spatafora J.W."/>
            <person name="Berbee M.L."/>
        </authorList>
    </citation>
    <scope>NUCLEOTIDE SEQUENCE [LARGE SCALE GENOMIC DNA]</scope>
    <source>
        <strain evidence="7 8">JEL478</strain>
    </source>
</reference>
<dbReference type="SUPFAM" id="SSF50199">
    <property type="entry name" value="Staphylococcal nuclease"/>
    <property type="match status" value="5"/>
</dbReference>
<feature type="domain" description="TNase-like" evidence="6">
    <location>
        <begin position="512"/>
        <end position="651"/>
    </location>
</feature>
<feature type="domain" description="TNase-like" evidence="6">
    <location>
        <begin position="12"/>
        <end position="160"/>
    </location>
</feature>
<dbReference type="FunFam" id="2.30.30.140:FF:000018">
    <property type="entry name" value="Serine/threonine-protein kinase 31"/>
    <property type="match status" value="1"/>
</dbReference>
<dbReference type="SMART" id="SM00333">
    <property type="entry name" value="TUDOR"/>
    <property type="match status" value="1"/>
</dbReference>
<protein>
    <recommendedName>
        <fullName evidence="9">Transcription factor</fullName>
    </recommendedName>
</protein>
<dbReference type="PROSITE" id="PS50304">
    <property type="entry name" value="TUDOR"/>
    <property type="match status" value="1"/>
</dbReference>
<evidence type="ECO:0000259" key="6">
    <source>
        <dbReference type="PROSITE" id="PS50830"/>
    </source>
</evidence>
<dbReference type="GO" id="GO:0031047">
    <property type="term" value="P:regulatory ncRNA-mediated gene silencing"/>
    <property type="evidence" value="ECO:0007669"/>
    <property type="project" value="UniProtKB-UniRule"/>
</dbReference>
<dbReference type="PIRSF" id="PIRSF017179">
    <property type="entry name" value="RISC-Tudor-SN"/>
    <property type="match status" value="1"/>
</dbReference>
<dbReference type="STRING" id="1344416.A0A139ADA5"/>